<keyword evidence="5 11" id="KW-0274">FAD</keyword>
<evidence type="ECO:0000256" key="11">
    <source>
        <dbReference type="RuleBase" id="RU362125"/>
    </source>
</evidence>
<comment type="caution">
    <text evidence="15">The sequence shown here is derived from an EMBL/GenBank/DDBJ whole genome shotgun (WGS) entry which is preliminary data.</text>
</comment>
<proteinExistence type="inferred from homology"/>
<comment type="cofactor">
    <cofactor evidence="1 11">
        <name>FAD</name>
        <dbReference type="ChEBI" id="CHEBI:57692"/>
    </cofactor>
</comment>
<protein>
    <recommendedName>
        <fullName evidence="8">Acyl-[acyl-carrier-protein] dehydrogenase MbtN</fullName>
    </recommendedName>
    <alternativeName>
        <fullName evidence="9">Mycobactin synthase protein N</fullName>
    </alternativeName>
</protein>
<name>A0A848K7E6_9NOCA</name>
<evidence type="ECO:0000256" key="7">
    <source>
        <dbReference type="ARBA" id="ARBA00037085"/>
    </source>
</evidence>
<dbReference type="FunFam" id="1.20.140.10:FF:000001">
    <property type="entry name" value="Acyl-CoA dehydrogenase"/>
    <property type="match status" value="1"/>
</dbReference>
<keyword evidence="16" id="KW-1185">Reference proteome</keyword>
<evidence type="ECO:0000256" key="9">
    <source>
        <dbReference type="ARBA" id="ARBA00042660"/>
    </source>
</evidence>
<dbReference type="InterPro" id="IPR037069">
    <property type="entry name" value="AcylCoA_DH/ox_N_sf"/>
</dbReference>
<gene>
    <name evidence="15" type="ORF">FGL95_07740</name>
</gene>
<organism evidence="15 16">
    <name type="scientific">Antrihabitans stalactiti</name>
    <dbReference type="NCBI Taxonomy" id="2584121"/>
    <lineage>
        <taxon>Bacteria</taxon>
        <taxon>Bacillati</taxon>
        <taxon>Actinomycetota</taxon>
        <taxon>Actinomycetes</taxon>
        <taxon>Mycobacteriales</taxon>
        <taxon>Nocardiaceae</taxon>
        <taxon>Antrihabitans</taxon>
    </lineage>
</organism>
<dbReference type="GO" id="GO:0003995">
    <property type="term" value="F:acyl-CoA dehydrogenase activity"/>
    <property type="evidence" value="ECO:0007669"/>
    <property type="project" value="TreeGrafter"/>
</dbReference>
<dbReference type="PANTHER" id="PTHR48083">
    <property type="entry name" value="MEDIUM-CHAIN SPECIFIC ACYL-COA DEHYDROGENASE, MITOCHONDRIAL-RELATED"/>
    <property type="match status" value="1"/>
</dbReference>
<reference evidence="15 16" key="2">
    <citation type="submission" date="2020-06" db="EMBL/GenBank/DDBJ databases">
        <title>Antribacter stalactiti gen. nov., sp. nov., a new member of the family Nacardiaceae isolated from a cave.</title>
        <authorList>
            <person name="Kim I.S."/>
        </authorList>
    </citation>
    <scope>NUCLEOTIDE SEQUENCE [LARGE SCALE GENOMIC DNA]</scope>
    <source>
        <strain evidence="15 16">YC2-7</strain>
    </source>
</reference>
<evidence type="ECO:0000256" key="2">
    <source>
        <dbReference type="ARBA" id="ARBA00005102"/>
    </source>
</evidence>
<dbReference type="InterPro" id="IPR050741">
    <property type="entry name" value="Acyl-CoA_dehydrogenase"/>
</dbReference>
<evidence type="ECO:0000256" key="8">
    <source>
        <dbReference type="ARBA" id="ARBA00040394"/>
    </source>
</evidence>
<evidence type="ECO:0000313" key="15">
    <source>
        <dbReference type="EMBL" id="NMN94925.1"/>
    </source>
</evidence>
<dbReference type="InterPro" id="IPR046373">
    <property type="entry name" value="Acyl-CoA_Oxase/DH_mid-dom_sf"/>
</dbReference>
<comment type="similarity">
    <text evidence="3 11">Belongs to the acyl-CoA dehydrogenase family.</text>
</comment>
<dbReference type="SUPFAM" id="SSF47203">
    <property type="entry name" value="Acyl-CoA dehydrogenase C-terminal domain-like"/>
    <property type="match status" value="1"/>
</dbReference>
<evidence type="ECO:0000256" key="5">
    <source>
        <dbReference type="ARBA" id="ARBA00022827"/>
    </source>
</evidence>
<dbReference type="FunFam" id="2.40.110.10:FF:000002">
    <property type="entry name" value="Acyl-CoA dehydrogenase fadE12"/>
    <property type="match status" value="1"/>
</dbReference>
<dbReference type="GO" id="GO:0033539">
    <property type="term" value="P:fatty acid beta-oxidation using acyl-CoA dehydrogenase"/>
    <property type="evidence" value="ECO:0007669"/>
    <property type="project" value="TreeGrafter"/>
</dbReference>
<dbReference type="PANTHER" id="PTHR48083:SF20">
    <property type="entry name" value="LONG-CHAIN SPECIFIC ACYL-COA DEHYDROGENASE, MITOCHONDRIAL"/>
    <property type="match status" value="1"/>
</dbReference>
<dbReference type="InterPro" id="IPR006091">
    <property type="entry name" value="Acyl-CoA_Oxase/DH_mid-dom"/>
</dbReference>
<evidence type="ECO:0000256" key="3">
    <source>
        <dbReference type="ARBA" id="ARBA00009347"/>
    </source>
</evidence>
<dbReference type="SUPFAM" id="SSF56645">
    <property type="entry name" value="Acyl-CoA dehydrogenase NM domain-like"/>
    <property type="match status" value="1"/>
</dbReference>
<accession>A0A848K7E6</accession>
<dbReference type="RefSeq" id="WP_169585637.1">
    <property type="nucleotide sequence ID" value="NZ_VCQU01000002.1"/>
</dbReference>
<comment type="function">
    <text evidence="7">Catalyzes the dehydrogenation at the alpha-beta position of ACP-bound acyl chains. This results in the introduction of a double bond in the lipidic chain, which is further transferred to the epsilon-amino group of lysine residue in the mycobactin core by MbtK.</text>
</comment>
<keyword evidence="4 11" id="KW-0285">Flavoprotein</keyword>
<dbReference type="Gene3D" id="2.40.110.10">
    <property type="entry name" value="Butyryl-CoA Dehydrogenase, subunit A, domain 2"/>
    <property type="match status" value="1"/>
</dbReference>
<comment type="catalytic activity">
    <reaction evidence="10">
        <text>a 2,3-saturated acyl-CoA + A = a 2,3-dehydroacyl-CoA + AH2</text>
        <dbReference type="Rhea" id="RHEA:48608"/>
        <dbReference type="ChEBI" id="CHEBI:13193"/>
        <dbReference type="ChEBI" id="CHEBI:17499"/>
        <dbReference type="ChEBI" id="CHEBI:60015"/>
        <dbReference type="ChEBI" id="CHEBI:65111"/>
    </reaction>
</comment>
<evidence type="ECO:0000256" key="6">
    <source>
        <dbReference type="ARBA" id="ARBA00023002"/>
    </source>
</evidence>
<comment type="pathway">
    <text evidence="2">Siderophore biosynthesis; mycobactin biosynthesis.</text>
</comment>
<dbReference type="GO" id="GO:0050660">
    <property type="term" value="F:flavin adenine dinucleotide binding"/>
    <property type="evidence" value="ECO:0007669"/>
    <property type="project" value="InterPro"/>
</dbReference>
<dbReference type="AlphaFoldDB" id="A0A848K7E6"/>
<dbReference type="Gene3D" id="1.20.140.10">
    <property type="entry name" value="Butyryl-CoA Dehydrogenase, subunit A, domain 3"/>
    <property type="match status" value="1"/>
</dbReference>
<dbReference type="Proteomes" id="UP000535543">
    <property type="component" value="Unassembled WGS sequence"/>
</dbReference>
<reference evidence="15 16" key="1">
    <citation type="submission" date="2019-05" db="EMBL/GenBank/DDBJ databases">
        <authorList>
            <person name="Lee S.D."/>
        </authorList>
    </citation>
    <scope>NUCLEOTIDE SEQUENCE [LARGE SCALE GENOMIC DNA]</scope>
    <source>
        <strain evidence="15 16">YC2-7</strain>
    </source>
</reference>
<evidence type="ECO:0000259" key="12">
    <source>
        <dbReference type="Pfam" id="PF00441"/>
    </source>
</evidence>
<dbReference type="InterPro" id="IPR009100">
    <property type="entry name" value="AcylCoA_DH/oxidase_NM_dom_sf"/>
</dbReference>
<dbReference type="InterPro" id="IPR013786">
    <property type="entry name" value="AcylCoA_DH/ox_N"/>
</dbReference>
<dbReference type="Pfam" id="PF02770">
    <property type="entry name" value="Acyl-CoA_dh_M"/>
    <property type="match status" value="1"/>
</dbReference>
<sequence length="382" mass="41365">MSDRAPWSDDEVEAVRELARDFFTKEVVPNQEKYIAQGYPDREIYRRAGELGLLCAMIPEEYGGGGGTFAHEAAIIEEQVRAGEGSMGNGVHSGIIAPYILHYGSEELKRRILPKAASGEIVLAIAMTEPGTGSDLQNIQTRAVREGDEYVISGAKTFISNGHNADVIVIAAKTDPSKGAAGVSLIVAEVDDDTPGFSRGRILSKIGGKGQDTGELFFDGLRVPATNLLGDAEGQGFIQLMQQLVQERLITAVMAVPMMENAVALTIDYTKGRHAFGKPLFALQNTKFVIAEAATTARIARVFIDDCITKHLNNELDVQGAAMAKYWTTEQLGIVADKCLQLFGGYGYMTEYPISQIYTGARILRILAGTNEIMKELIARGV</sequence>
<evidence type="ECO:0000259" key="14">
    <source>
        <dbReference type="Pfam" id="PF02771"/>
    </source>
</evidence>
<dbReference type="Gene3D" id="1.10.540.10">
    <property type="entry name" value="Acyl-CoA dehydrogenase/oxidase, N-terminal domain"/>
    <property type="match status" value="1"/>
</dbReference>
<evidence type="ECO:0000259" key="13">
    <source>
        <dbReference type="Pfam" id="PF02770"/>
    </source>
</evidence>
<dbReference type="InterPro" id="IPR009075">
    <property type="entry name" value="AcylCo_DH/oxidase_C"/>
</dbReference>
<feature type="domain" description="Acyl-CoA oxidase/dehydrogenase middle" evidence="13">
    <location>
        <begin position="124"/>
        <end position="219"/>
    </location>
</feature>
<evidence type="ECO:0000256" key="4">
    <source>
        <dbReference type="ARBA" id="ARBA00022630"/>
    </source>
</evidence>
<dbReference type="Pfam" id="PF00441">
    <property type="entry name" value="Acyl-CoA_dh_1"/>
    <property type="match status" value="1"/>
</dbReference>
<dbReference type="InterPro" id="IPR036250">
    <property type="entry name" value="AcylCo_DH-like_C"/>
</dbReference>
<feature type="domain" description="Acyl-CoA dehydrogenase/oxidase C-terminal" evidence="12">
    <location>
        <begin position="234"/>
        <end position="382"/>
    </location>
</feature>
<dbReference type="EMBL" id="VCQU01000002">
    <property type="protein sequence ID" value="NMN94925.1"/>
    <property type="molecule type" value="Genomic_DNA"/>
</dbReference>
<evidence type="ECO:0000256" key="10">
    <source>
        <dbReference type="ARBA" id="ARBA00052546"/>
    </source>
</evidence>
<keyword evidence="6 11" id="KW-0560">Oxidoreductase</keyword>
<dbReference type="Pfam" id="PF02771">
    <property type="entry name" value="Acyl-CoA_dh_N"/>
    <property type="match status" value="1"/>
</dbReference>
<feature type="domain" description="Acyl-CoA dehydrogenase/oxidase N-terminal" evidence="14">
    <location>
        <begin position="10"/>
        <end position="120"/>
    </location>
</feature>
<evidence type="ECO:0000256" key="1">
    <source>
        <dbReference type="ARBA" id="ARBA00001974"/>
    </source>
</evidence>
<evidence type="ECO:0000313" key="16">
    <source>
        <dbReference type="Proteomes" id="UP000535543"/>
    </source>
</evidence>
<dbReference type="GO" id="GO:0005737">
    <property type="term" value="C:cytoplasm"/>
    <property type="evidence" value="ECO:0007669"/>
    <property type="project" value="TreeGrafter"/>
</dbReference>